<reference evidence="1 2" key="1">
    <citation type="submission" date="2016-02" db="EMBL/GenBank/DDBJ databases">
        <authorList>
            <consortium name="Pathogen Informatics"/>
        </authorList>
    </citation>
    <scope>NUCLEOTIDE SEQUENCE [LARGE SCALE GENOMIC DNA]</scope>
    <source>
        <strain evidence="1 2">RC20</strain>
    </source>
</reference>
<dbReference type="SUPFAM" id="SSF54637">
    <property type="entry name" value="Thioesterase/thiol ester dehydrase-isomerase"/>
    <property type="match status" value="1"/>
</dbReference>
<dbReference type="InterPro" id="IPR029069">
    <property type="entry name" value="HotDog_dom_sf"/>
</dbReference>
<dbReference type="RefSeq" id="WP_075495183.1">
    <property type="nucleotide sequence ID" value="NZ_CP053844.1"/>
</dbReference>
<dbReference type="OrthoDB" id="9800188at2"/>
<keyword evidence="2" id="KW-1185">Reference proteome</keyword>
<gene>
    <name evidence="1" type="ORF">ERS672216_00900</name>
</gene>
<dbReference type="AlphaFoldDB" id="A0A128EGQ2"/>
<name>A0A128EGQ2_9BACT</name>
<dbReference type="InterPro" id="IPR016776">
    <property type="entry name" value="ApeP-like_dehydratase"/>
</dbReference>
<sequence length="148" mass="16328">MKFSIDTLLPHSNDMIMIDEIVEISPEQITAKRLIKEGDVYVSDAKLAGFAMLELMAQTIGAYAGYYAKTNGAKPTLGFLIGSRKFDILKDGIEVGVCVHIKAVCSIQDESGFGVWDGEIYDQKQIYATAKLSVLSPNQETLERMKSE</sequence>
<evidence type="ECO:0000313" key="1">
    <source>
        <dbReference type="EMBL" id="CZE47468.1"/>
    </source>
</evidence>
<dbReference type="Proteomes" id="UP000069632">
    <property type="component" value="Unassembled WGS sequence"/>
</dbReference>
<proteinExistence type="predicted"/>
<dbReference type="Pfam" id="PF22817">
    <property type="entry name" value="ApeP-like"/>
    <property type="match status" value="1"/>
</dbReference>
<dbReference type="PIRSF" id="PIRSF020565">
    <property type="entry name" value="3Ho_Ac_ACP_DH_prd"/>
    <property type="match status" value="1"/>
</dbReference>
<accession>A0A128EGQ2</accession>
<protein>
    <submittedName>
        <fullName evidence="1">Thioester dehydrase family protein</fullName>
    </submittedName>
</protein>
<dbReference type="Gene3D" id="3.10.129.10">
    <property type="entry name" value="Hotdog Thioesterase"/>
    <property type="match status" value="1"/>
</dbReference>
<organism evidence="1 2">
    <name type="scientific">Campylobacter geochelonis</name>
    <dbReference type="NCBI Taxonomy" id="1780362"/>
    <lineage>
        <taxon>Bacteria</taxon>
        <taxon>Pseudomonadati</taxon>
        <taxon>Campylobacterota</taxon>
        <taxon>Epsilonproteobacteria</taxon>
        <taxon>Campylobacterales</taxon>
        <taxon>Campylobacteraceae</taxon>
        <taxon>Campylobacter</taxon>
    </lineage>
</organism>
<dbReference type="EMBL" id="FIZP01000003">
    <property type="protein sequence ID" value="CZE47468.1"/>
    <property type="molecule type" value="Genomic_DNA"/>
</dbReference>
<evidence type="ECO:0000313" key="2">
    <source>
        <dbReference type="Proteomes" id="UP000069632"/>
    </source>
</evidence>